<dbReference type="InterPro" id="IPR011527">
    <property type="entry name" value="ABC1_TM_dom"/>
</dbReference>
<name>A0A7J0BLK0_9BACT</name>
<dbReference type="SUPFAM" id="SSF90123">
    <property type="entry name" value="ABC transporter transmembrane region"/>
    <property type="match status" value="1"/>
</dbReference>
<evidence type="ECO:0000256" key="7">
    <source>
        <dbReference type="SAM" id="MobiDB-lite"/>
    </source>
</evidence>
<keyword evidence="12" id="KW-1185">Reference proteome</keyword>
<dbReference type="AlphaFoldDB" id="A0A7J0BLK0"/>
<dbReference type="GO" id="GO:0005524">
    <property type="term" value="F:ATP binding"/>
    <property type="evidence" value="ECO:0007669"/>
    <property type="project" value="UniProtKB-KW"/>
</dbReference>
<feature type="transmembrane region" description="Helical" evidence="8">
    <location>
        <begin position="12"/>
        <end position="37"/>
    </location>
</feature>
<dbReference type="InterPro" id="IPR036640">
    <property type="entry name" value="ABC1_TM_sf"/>
</dbReference>
<feature type="domain" description="ABC transporter" evidence="9">
    <location>
        <begin position="328"/>
        <end position="590"/>
    </location>
</feature>
<dbReference type="Pfam" id="PF00664">
    <property type="entry name" value="ABC_membrane"/>
    <property type="match status" value="1"/>
</dbReference>
<accession>A0A7J0BLK0</accession>
<protein>
    <submittedName>
        <fullName evidence="11">Peptidase</fullName>
    </submittedName>
</protein>
<dbReference type="PROSITE" id="PS50893">
    <property type="entry name" value="ABC_TRANSPORTER_2"/>
    <property type="match status" value="1"/>
</dbReference>
<evidence type="ECO:0000256" key="5">
    <source>
        <dbReference type="ARBA" id="ARBA00022989"/>
    </source>
</evidence>
<comment type="subcellular location">
    <subcellularLocation>
        <location evidence="1">Cell membrane</location>
        <topology evidence="1">Multi-pass membrane protein</topology>
    </subcellularLocation>
</comment>
<dbReference type="Pfam" id="PF00005">
    <property type="entry name" value="ABC_tran"/>
    <property type="match status" value="1"/>
</dbReference>
<dbReference type="PANTHER" id="PTHR43394:SF1">
    <property type="entry name" value="ATP-BINDING CASSETTE SUB-FAMILY B MEMBER 10, MITOCHONDRIAL"/>
    <property type="match status" value="1"/>
</dbReference>
<dbReference type="Proteomes" id="UP000503840">
    <property type="component" value="Unassembled WGS sequence"/>
</dbReference>
<keyword evidence="2 8" id="KW-0812">Transmembrane</keyword>
<feature type="domain" description="ABC transmembrane type-1" evidence="10">
    <location>
        <begin position="18"/>
        <end position="297"/>
    </location>
</feature>
<evidence type="ECO:0000256" key="3">
    <source>
        <dbReference type="ARBA" id="ARBA00022741"/>
    </source>
</evidence>
<sequence length="691" mass="72419">MGELFRRMAARPFAAFELVLATFFVTLLNLASPIFVIQVLNRYVAFGFDGTLITLTSGMVVATALLYAFNAIRTRLAVVVMGDEDERLAAAGHEAMLRIRAQAMGPEVVRAAYEIPARAAAIRAASDSAVALQLLDAPFALLYLGVAFLLSPPLALVGLIGMVLMAALNRRNNDAQAQLAHDMDREEAEKRRMTASVLEGADTVRAFRCAGFVRRAWSERNAGLEALRFALTLSREKGRSAGSVIAMLQSVGIYSVGAMQVVNGDISVGVLIGVNILASRALSAAGGLASSLSLAARARSARHDLLRFLSLPQEPTSGTARDTFAGRLELRDVAFGWPGSHSPLFESLSMVLVPGMLTVVQGPNGAGKTTFARMLAGLVEPARGEIVADGITLRQIAPDWWRQQICYLPQETVLFPATLRENICIGQTTPCGAASGDAASGNVVPGKAAPNGAGSDETALNRAINDADLASFVFSRSGGLELMLEDAGRSLSMGVKKRIALARAMMTGGRLVVLDEPTEALDFSGRQAVFRYVINMIREGRTVVVVSADPGFERIAGQKLDLGSKPVPVISGRARSVSPRASGQGTPLEHVSGIGVPSGDAGNAGNEGNEVTASLAEADTGSGERAQGETGAEADPSMQQFTGPDSNQGAEQGDGRNAGRATGRENSDSLKNAAAAPVEESTPSGEEGTGR</sequence>
<dbReference type="PANTHER" id="PTHR43394">
    <property type="entry name" value="ATP-DEPENDENT PERMEASE MDL1, MITOCHONDRIAL"/>
    <property type="match status" value="1"/>
</dbReference>
<reference evidence="11 12" key="1">
    <citation type="submission" date="2020-05" db="EMBL/GenBank/DDBJ databases">
        <title>Draft genome sequence of Desulfovibrio sp. strain HN2T.</title>
        <authorList>
            <person name="Ueno A."/>
            <person name="Tamazawa S."/>
            <person name="Tamamura S."/>
            <person name="Murakami T."/>
            <person name="Kiyama T."/>
            <person name="Inomata H."/>
            <person name="Amano Y."/>
            <person name="Miyakawa K."/>
            <person name="Tamaki H."/>
            <person name="Naganuma T."/>
            <person name="Kaneko K."/>
        </authorList>
    </citation>
    <scope>NUCLEOTIDE SEQUENCE [LARGE SCALE GENOMIC DNA]</scope>
    <source>
        <strain evidence="11 12">HN2</strain>
    </source>
</reference>
<evidence type="ECO:0000256" key="4">
    <source>
        <dbReference type="ARBA" id="ARBA00022840"/>
    </source>
</evidence>
<evidence type="ECO:0000313" key="11">
    <source>
        <dbReference type="EMBL" id="GFM34509.1"/>
    </source>
</evidence>
<gene>
    <name evidence="11" type="ORF">DSM101010T_28740</name>
</gene>
<dbReference type="RefSeq" id="WP_174406097.1">
    <property type="nucleotide sequence ID" value="NZ_BLVO01000013.1"/>
</dbReference>
<evidence type="ECO:0000259" key="9">
    <source>
        <dbReference type="PROSITE" id="PS50893"/>
    </source>
</evidence>
<dbReference type="SUPFAM" id="SSF52540">
    <property type="entry name" value="P-loop containing nucleoside triphosphate hydrolases"/>
    <property type="match status" value="1"/>
</dbReference>
<evidence type="ECO:0000256" key="8">
    <source>
        <dbReference type="SAM" id="Phobius"/>
    </source>
</evidence>
<comment type="caution">
    <text evidence="11">The sequence shown here is derived from an EMBL/GenBank/DDBJ whole genome shotgun (WGS) entry which is preliminary data.</text>
</comment>
<keyword evidence="5 8" id="KW-1133">Transmembrane helix</keyword>
<dbReference type="GO" id="GO:0005886">
    <property type="term" value="C:plasma membrane"/>
    <property type="evidence" value="ECO:0007669"/>
    <property type="project" value="UniProtKB-SubCell"/>
</dbReference>
<feature type="compositionally biased region" description="Low complexity" evidence="7">
    <location>
        <begin position="601"/>
        <end position="610"/>
    </location>
</feature>
<dbReference type="Gene3D" id="3.40.50.300">
    <property type="entry name" value="P-loop containing nucleotide triphosphate hydrolases"/>
    <property type="match status" value="1"/>
</dbReference>
<feature type="region of interest" description="Disordered" evidence="7">
    <location>
        <begin position="574"/>
        <end position="691"/>
    </location>
</feature>
<dbReference type="Gene3D" id="1.20.1560.10">
    <property type="entry name" value="ABC transporter type 1, transmembrane domain"/>
    <property type="match status" value="1"/>
</dbReference>
<keyword evidence="3" id="KW-0547">Nucleotide-binding</keyword>
<evidence type="ECO:0000313" key="12">
    <source>
        <dbReference type="Proteomes" id="UP000503840"/>
    </source>
</evidence>
<feature type="transmembrane region" description="Helical" evidence="8">
    <location>
        <begin position="43"/>
        <end position="69"/>
    </location>
</feature>
<dbReference type="InterPro" id="IPR003593">
    <property type="entry name" value="AAA+_ATPase"/>
</dbReference>
<dbReference type="SMART" id="SM00382">
    <property type="entry name" value="AAA"/>
    <property type="match status" value="1"/>
</dbReference>
<keyword evidence="4" id="KW-0067">ATP-binding</keyword>
<dbReference type="InterPro" id="IPR039421">
    <property type="entry name" value="Type_1_exporter"/>
</dbReference>
<dbReference type="CDD" id="cd03228">
    <property type="entry name" value="ABCC_MRP_Like"/>
    <property type="match status" value="1"/>
</dbReference>
<proteinExistence type="predicted"/>
<keyword evidence="6 8" id="KW-0472">Membrane</keyword>
<evidence type="ECO:0000256" key="1">
    <source>
        <dbReference type="ARBA" id="ARBA00004651"/>
    </source>
</evidence>
<evidence type="ECO:0000256" key="2">
    <source>
        <dbReference type="ARBA" id="ARBA00022692"/>
    </source>
</evidence>
<dbReference type="InterPro" id="IPR027417">
    <property type="entry name" value="P-loop_NTPase"/>
</dbReference>
<dbReference type="InterPro" id="IPR003439">
    <property type="entry name" value="ABC_transporter-like_ATP-bd"/>
</dbReference>
<feature type="compositionally biased region" description="Low complexity" evidence="7">
    <location>
        <begin position="679"/>
        <end position="691"/>
    </location>
</feature>
<dbReference type="PROSITE" id="PS50929">
    <property type="entry name" value="ABC_TM1F"/>
    <property type="match status" value="1"/>
</dbReference>
<feature type="compositionally biased region" description="Polar residues" evidence="7">
    <location>
        <begin position="637"/>
        <end position="650"/>
    </location>
</feature>
<dbReference type="EMBL" id="BLVO01000013">
    <property type="protein sequence ID" value="GFM34509.1"/>
    <property type="molecule type" value="Genomic_DNA"/>
</dbReference>
<dbReference type="GO" id="GO:0016887">
    <property type="term" value="F:ATP hydrolysis activity"/>
    <property type="evidence" value="ECO:0007669"/>
    <property type="project" value="InterPro"/>
</dbReference>
<feature type="transmembrane region" description="Helical" evidence="8">
    <location>
        <begin position="141"/>
        <end position="168"/>
    </location>
</feature>
<dbReference type="GO" id="GO:0015421">
    <property type="term" value="F:ABC-type oligopeptide transporter activity"/>
    <property type="evidence" value="ECO:0007669"/>
    <property type="project" value="TreeGrafter"/>
</dbReference>
<evidence type="ECO:0000256" key="6">
    <source>
        <dbReference type="ARBA" id="ARBA00023136"/>
    </source>
</evidence>
<organism evidence="11 12">
    <name type="scientific">Desulfovibrio subterraneus</name>
    <dbReference type="NCBI Taxonomy" id="2718620"/>
    <lineage>
        <taxon>Bacteria</taxon>
        <taxon>Pseudomonadati</taxon>
        <taxon>Thermodesulfobacteriota</taxon>
        <taxon>Desulfovibrionia</taxon>
        <taxon>Desulfovibrionales</taxon>
        <taxon>Desulfovibrionaceae</taxon>
        <taxon>Desulfovibrio</taxon>
    </lineage>
</organism>
<evidence type="ECO:0000259" key="10">
    <source>
        <dbReference type="PROSITE" id="PS50929"/>
    </source>
</evidence>